<feature type="domain" description="NADP-dependent oxidoreductase" evidence="4">
    <location>
        <begin position="61"/>
        <end position="209"/>
    </location>
</feature>
<name>A0A9P1GVI1_9PEZI</name>
<comment type="similarity">
    <text evidence="3">Belongs to the aldo/keto reductase family. Aldo/keto reductase 2 subfamily.</text>
</comment>
<evidence type="ECO:0000256" key="2">
    <source>
        <dbReference type="ARBA" id="ARBA00023002"/>
    </source>
</evidence>
<dbReference type="Proteomes" id="UP000838763">
    <property type="component" value="Unassembled WGS sequence"/>
</dbReference>
<evidence type="ECO:0000313" key="5">
    <source>
        <dbReference type="EMBL" id="CAI4210730.1"/>
    </source>
</evidence>
<dbReference type="PANTHER" id="PTHR43364">
    <property type="entry name" value="NADH-SPECIFIC METHYLGLYOXAL REDUCTASE-RELATED"/>
    <property type="match status" value="1"/>
</dbReference>
<organism evidence="5 6">
    <name type="scientific">Parascedosporium putredinis</name>
    <dbReference type="NCBI Taxonomy" id="1442378"/>
    <lineage>
        <taxon>Eukaryota</taxon>
        <taxon>Fungi</taxon>
        <taxon>Dikarya</taxon>
        <taxon>Ascomycota</taxon>
        <taxon>Pezizomycotina</taxon>
        <taxon>Sordariomycetes</taxon>
        <taxon>Hypocreomycetidae</taxon>
        <taxon>Microascales</taxon>
        <taxon>Microascaceae</taxon>
        <taxon>Parascedosporium</taxon>
    </lineage>
</organism>
<dbReference type="AlphaFoldDB" id="A0A9P1GVI1"/>
<evidence type="ECO:0000256" key="3">
    <source>
        <dbReference type="ARBA" id="ARBA00038157"/>
    </source>
</evidence>
<gene>
    <name evidence="5" type="ORF">PPNO1_LOCUS530</name>
</gene>
<evidence type="ECO:0000313" key="6">
    <source>
        <dbReference type="Proteomes" id="UP000838763"/>
    </source>
</evidence>
<evidence type="ECO:0000256" key="1">
    <source>
        <dbReference type="ARBA" id="ARBA00022857"/>
    </source>
</evidence>
<protein>
    <recommendedName>
        <fullName evidence="4">NADP-dependent oxidoreductase domain-containing protein</fullName>
    </recommendedName>
</protein>
<dbReference type="SUPFAM" id="SSF51430">
    <property type="entry name" value="NAD(P)-linked oxidoreductase"/>
    <property type="match status" value="1"/>
</dbReference>
<dbReference type="EMBL" id="CALLCH030000001">
    <property type="protein sequence ID" value="CAI4210730.1"/>
    <property type="molecule type" value="Genomic_DNA"/>
</dbReference>
<keyword evidence="6" id="KW-1185">Reference proteome</keyword>
<evidence type="ECO:0000259" key="4">
    <source>
        <dbReference type="Pfam" id="PF00248"/>
    </source>
</evidence>
<dbReference type="InterPro" id="IPR023210">
    <property type="entry name" value="NADP_OxRdtase_dom"/>
</dbReference>
<accession>A0A9P1GVI1</accession>
<keyword evidence="1" id="KW-0521">NADP</keyword>
<dbReference type="Gene3D" id="3.20.20.100">
    <property type="entry name" value="NADP-dependent oxidoreductase domain"/>
    <property type="match status" value="2"/>
</dbReference>
<dbReference type="PANTHER" id="PTHR43364:SF7">
    <property type="entry name" value="NADP-DEPENDENT OXIDOREDUCTASE DOMAIN-CONTAINING PROTEIN-RELATED"/>
    <property type="match status" value="1"/>
</dbReference>
<dbReference type="GO" id="GO:0016491">
    <property type="term" value="F:oxidoreductase activity"/>
    <property type="evidence" value="ECO:0007669"/>
    <property type="project" value="UniProtKB-KW"/>
</dbReference>
<comment type="caution">
    <text evidence="5">The sequence shown here is derived from an EMBL/GenBank/DDBJ whole genome shotgun (WGS) entry which is preliminary data.</text>
</comment>
<proteinExistence type="inferred from homology"/>
<dbReference type="Pfam" id="PF00248">
    <property type="entry name" value="Aldo_ket_red"/>
    <property type="match status" value="1"/>
</dbReference>
<reference evidence="5" key="1">
    <citation type="submission" date="2022-11" db="EMBL/GenBank/DDBJ databases">
        <authorList>
            <person name="Scott C."/>
            <person name="Bruce N."/>
        </authorList>
    </citation>
    <scope>NUCLEOTIDE SEQUENCE</scope>
</reference>
<dbReference type="InterPro" id="IPR036812">
    <property type="entry name" value="NAD(P)_OxRdtase_dom_sf"/>
</dbReference>
<dbReference type="InterPro" id="IPR050523">
    <property type="entry name" value="AKR_Detox_Biosynth"/>
</dbReference>
<sequence length="252" mass="28202">MLIRGEQGNFIDTANNYQAEKSEEIIGTWMRKRGIRDQLGKDYMKAISLSLSHVPCLIHTSTDIEDLSRANEYARAHGLRQFSVYQGRWSAARRDLEREIAPMAEAEGMAVVACGVICSPVFMNSVQKCDNREQQLQMNENEVRLGNVLQAIADEKKVSPVCIGLAYVMRKQPYVFPLIPNPSAGAVQECMRALMVALSETDVARIEKASPLQFGFPLDLLSWNGREASPWLPRAGGHIDFVPQQEPIIPRS</sequence>
<dbReference type="OrthoDB" id="48988at2759"/>
<keyword evidence="2" id="KW-0560">Oxidoreductase</keyword>